<protein>
    <recommendedName>
        <fullName evidence="4">Iron uptake protein</fullName>
    </recommendedName>
</protein>
<evidence type="ECO:0000313" key="2">
    <source>
        <dbReference type="EMBL" id="SLM50121.1"/>
    </source>
</evidence>
<gene>
    <name evidence="2" type="ORF">NSJP_3954</name>
</gene>
<evidence type="ECO:0000256" key="1">
    <source>
        <dbReference type="SAM" id="Phobius"/>
    </source>
</evidence>
<proteinExistence type="predicted"/>
<dbReference type="KEGG" id="nja:NSJP_3954"/>
<dbReference type="STRING" id="1325564.NSJP_3954"/>
<dbReference type="Proteomes" id="UP000192042">
    <property type="component" value="Chromosome I"/>
</dbReference>
<reference evidence="2 3" key="1">
    <citation type="submission" date="2017-03" db="EMBL/GenBank/DDBJ databases">
        <authorList>
            <person name="Afonso C.L."/>
            <person name="Miller P.J."/>
            <person name="Scott M.A."/>
            <person name="Spackman E."/>
            <person name="Goraichik I."/>
            <person name="Dimitrov K.M."/>
            <person name="Suarez D.L."/>
            <person name="Swayne D.E."/>
        </authorList>
    </citation>
    <scope>NUCLEOTIDE SEQUENCE [LARGE SCALE GENOMIC DNA]</scope>
    <source>
        <strain evidence="2">Genome sequencing of Nitrospira japonica strain NJ11</strain>
    </source>
</reference>
<sequence>MSKMRHRGLPVPLLLHPGESLTYLEPSTHNPRKAQVGGRNSLKKISWHDVASRVVAASVGGYAMTYAVTICVTVLLPLSRTEAVLSAAMMSFLFYVGAIIWAFAAATPMRAWLGLLLSAGVSGLIAFPLVMAMSR</sequence>
<keyword evidence="3" id="KW-1185">Reference proteome</keyword>
<keyword evidence="1" id="KW-0812">Transmembrane</keyword>
<feature type="transmembrane region" description="Helical" evidence="1">
    <location>
        <begin position="111"/>
        <end position="132"/>
    </location>
</feature>
<feature type="transmembrane region" description="Helical" evidence="1">
    <location>
        <begin position="83"/>
        <end position="105"/>
    </location>
</feature>
<keyword evidence="1" id="KW-1133">Transmembrane helix</keyword>
<accession>A0A1W1IB31</accession>
<keyword evidence="1" id="KW-0472">Membrane</keyword>
<feature type="transmembrane region" description="Helical" evidence="1">
    <location>
        <begin position="54"/>
        <end position="76"/>
    </location>
</feature>
<dbReference type="AlphaFoldDB" id="A0A1W1IB31"/>
<name>A0A1W1IB31_9BACT</name>
<organism evidence="2 3">
    <name type="scientific">Nitrospira japonica</name>
    <dbReference type="NCBI Taxonomy" id="1325564"/>
    <lineage>
        <taxon>Bacteria</taxon>
        <taxon>Pseudomonadati</taxon>
        <taxon>Nitrospirota</taxon>
        <taxon>Nitrospiria</taxon>
        <taxon>Nitrospirales</taxon>
        <taxon>Nitrospiraceae</taxon>
        <taxon>Nitrospira</taxon>
    </lineage>
</organism>
<dbReference type="EMBL" id="LT828648">
    <property type="protein sequence ID" value="SLM50121.1"/>
    <property type="molecule type" value="Genomic_DNA"/>
</dbReference>
<evidence type="ECO:0000313" key="3">
    <source>
        <dbReference type="Proteomes" id="UP000192042"/>
    </source>
</evidence>
<evidence type="ECO:0008006" key="4">
    <source>
        <dbReference type="Google" id="ProtNLM"/>
    </source>
</evidence>